<dbReference type="InterPro" id="IPR007061">
    <property type="entry name" value="MST-like"/>
</dbReference>
<dbReference type="Pfam" id="PF04978">
    <property type="entry name" value="MST"/>
    <property type="match status" value="1"/>
</dbReference>
<dbReference type="AlphaFoldDB" id="F8F6B0"/>
<dbReference type="SUPFAM" id="SSF109854">
    <property type="entry name" value="DinB/YfiT-like putative metalloenzymes"/>
    <property type="match status" value="1"/>
</dbReference>
<sequence>MTHAKEVLSDQLLANANDPSWYMPFKQATEGVSEVDAFRKLDANVKSISEITQHLLYWNETWQERYRASRLDVVPRMSSNDESFVVPEGRDFKTLREDLLKVLLRWQEDLAPDKLERRVDGFDEQAKWWQIMANVTTHNAYHIGQIVYIRKLQDNWIESTH</sequence>
<dbReference type="Gene3D" id="1.20.120.450">
    <property type="entry name" value="dinb family like domain"/>
    <property type="match status" value="1"/>
</dbReference>
<accession>F8F6B0</accession>
<dbReference type="RefSeq" id="WP_013917540.1">
    <property type="nucleotide sequence ID" value="NC_015690.1"/>
</dbReference>
<reference evidence="1 2" key="2">
    <citation type="journal article" date="2013" name="Genome Announc.">
        <title>Genome Sequence of Growth-Improving Paenibacillus mucilaginosus Strain KNP414.</title>
        <authorList>
            <person name="Lu J.J."/>
            <person name="Wang J.F."/>
            <person name="Hu X.F."/>
        </authorList>
    </citation>
    <scope>NUCLEOTIDE SEQUENCE [LARGE SCALE GENOMIC DNA]</scope>
    <source>
        <strain evidence="1 2">KNP414</strain>
    </source>
</reference>
<dbReference type="HOGENOM" id="CLU_107587_3_0_9"/>
<name>F8F6B0_PAEMK</name>
<dbReference type="Proteomes" id="UP000006620">
    <property type="component" value="Chromosome"/>
</dbReference>
<reference evidence="2" key="1">
    <citation type="submission" date="2011-06" db="EMBL/GenBank/DDBJ databases">
        <title>Complete genome sequence of Paenibacillus mucilaginosus KNP414.</title>
        <authorList>
            <person name="Wang J."/>
            <person name="Hu S."/>
            <person name="Hu X."/>
            <person name="Zhang B."/>
            <person name="Dong D."/>
            <person name="Zhang S."/>
            <person name="Zhao K."/>
            <person name="Wu D."/>
        </authorList>
    </citation>
    <scope>NUCLEOTIDE SEQUENCE [LARGE SCALE GENOMIC DNA]</scope>
    <source>
        <strain evidence="2">KNP414</strain>
    </source>
</reference>
<dbReference type="PATRIC" id="fig|1036673.3.peg.3532"/>
<evidence type="ECO:0000313" key="2">
    <source>
        <dbReference type="Proteomes" id="UP000006620"/>
    </source>
</evidence>
<organism evidence="1 2">
    <name type="scientific">Paenibacillus mucilaginosus (strain KNP414)</name>
    <dbReference type="NCBI Taxonomy" id="1036673"/>
    <lineage>
        <taxon>Bacteria</taxon>
        <taxon>Bacillati</taxon>
        <taxon>Bacillota</taxon>
        <taxon>Bacilli</taxon>
        <taxon>Bacillales</taxon>
        <taxon>Paenibacillaceae</taxon>
        <taxon>Paenibacillus</taxon>
    </lineage>
</organism>
<protein>
    <submittedName>
        <fullName evidence="1">Uncharacterized protein</fullName>
    </submittedName>
</protein>
<proteinExistence type="predicted"/>
<dbReference type="InterPro" id="IPR034660">
    <property type="entry name" value="DinB/YfiT-like"/>
</dbReference>
<gene>
    <name evidence="1" type="ordered locus">KNP414_03845</name>
</gene>
<dbReference type="KEGG" id="pms:KNP414_03845"/>
<evidence type="ECO:0000313" key="1">
    <source>
        <dbReference type="EMBL" id="AEI42384.1"/>
    </source>
</evidence>
<dbReference type="EMBL" id="CP002869">
    <property type="protein sequence ID" value="AEI42384.1"/>
    <property type="molecule type" value="Genomic_DNA"/>
</dbReference>